<evidence type="ECO:0000313" key="6">
    <source>
        <dbReference type="Proteomes" id="UP000694388"/>
    </source>
</evidence>
<evidence type="ECO:0000256" key="3">
    <source>
        <dbReference type="SAM" id="MobiDB-lite"/>
    </source>
</evidence>
<dbReference type="PANTHER" id="PTHR45752">
    <property type="entry name" value="LEUCINE-RICH REPEAT-CONTAINING"/>
    <property type="match status" value="1"/>
</dbReference>
<protein>
    <submittedName>
        <fullName evidence="5">Leucine rich repeat containing 59</fullName>
    </submittedName>
</protein>
<dbReference type="InterPro" id="IPR032675">
    <property type="entry name" value="LRR_dom_sf"/>
</dbReference>
<name>A0A8C4QZ62_EPTBU</name>
<keyword evidence="2" id="KW-0677">Repeat</keyword>
<dbReference type="Proteomes" id="UP000694388">
    <property type="component" value="Unplaced"/>
</dbReference>
<feature type="compositionally biased region" description="Basic and acidic residues" evidence="3">
    <location>
        <begin position="164"/>
        <end position="213"/>
    </location>
</feature>
<dbReference type="SMART" id="SM00369">
    <property type="entry name" value="LRR_TYP"/>
    <property type="match status" value="3"/>
</dbReference>
<keyword evidence="1" id="KW-0433">Leucine-rich repeat</keyword>
<reference evidence="5" key="2">
    <citation type="submission" date="2025-09" db="UniProtKB">
        <authorList>
            <consortium name="Ensembl"/>
        </authorList>
    </citation>
    <scope>IDENTIFICATION</scope>
</reference>
<dbReference type="Pfam" id="PF13855">
    <property type="entry name" value="LRR_8"/>
    <property type="match status" value="1"/>
</dbReference>
<dbReference type="Ensembl" id="ENSEBUT00000023343.1">
    <property type="protein sequence ID" value="ENSEBUP00000022767.1"/>
    <property type="gene ID" value="ENSEBUG00000014032.1"/>
</dbReference>
<dbReference type="InterPro" id="IPR050715">
    <property type="entry name" value="LRR-SigEffector_domain"/>
</dbReference>
<sequence length="314" mass="36615">MPKKSKMKLRDKLEGNELDLSLSVLTEVPVKDLMELPKATTLDLSCNLLIKLQAEFCMLTHVVKIDLSKNQLQELPTEFGRLSLLQHLDLYDNQLQALPISFADLKSLKWLDLKDNPLGEELATVATDCLDDRQCKLCASKVVNYMKELQEVVEQEKQKRLEKEQAQQARREARQRRREEQQREIHRQKKAEEKEQRKRAYEEEQAKKKTETKSKRKMERRFPAVTSLQNGVVKIEKKGQSHGCAFPLLLFLFLMVFLVVVLTYCLTWTTNHSKICHMMQDLYTSSLPTMSKCCDSLQNFLMDCLSVVQKRFMS</sequence>
<dbReference type="InterPro" id="IPR001611">
    <property type="entry name" value="Leu-rich_rpt"/>
</dbReference>
<accession>A0A8C4QZ62</accession>
<dbReference type="GeneTree" id="ENSGT00390000017385"/>
<feature type="transmembrane region" description="Helical" evidence="4">
    <location>
        <begin position="244"/>
        <end position="269"/>
    </location>
</feature>
<evidence type="ECO:0000256" key="2">
    <source>
        <dbReference type="ARBA" id="ARBA00022737"/>
    </source>
</evidence>
<evidence type="ECO:0000256" key="1">
    <source>
        <dbReference type="ARBA" id="ARBA00022614"/>
    </source>
</evidence>
<keyword evidence="6" id="KW-1185">Reference proteome</keyword>
<dbReference type="OMA" id="CASVNTI"/>
<dbReference type="Gene3D" id="3.80.10.10">
    <property type="entry name" value="Ribonuclease Inhibitor"/>
    <property type="match status" value="1"/>
</dbReference>
<proteinExistence type="predicted"/>
<keyword evidence="4" id="KW-0472">Membrane</keyword>
<feature type="region of interest" description="Disordered" evidence="3">
    <location>
        <begin position="164"/>
        <end position="219"/>
    </location>
</feature>
<reference evidence="5" key="1">
    <citation type="submission" date="2025-08" db="UniProtKB">
        <authorList>
            <consortium name="Ensembl"/>
        </authorList>
    </citation>
    <scope>IDENTIFICATION</scope>
</reference>
<evidence type="ECO:0000256" key="4">
    <source>
        <dbReference type="SAM" id="Phobius"/>
    </source>
</evidence>
<organism evidence="5 6">
    <name type="scientific">Eptatretus burgeri</name>
    <name type="common">Inshore hagfish</name>
    <dbReference type="NCBI Taxonomy" id="7764"/>
    <lineage>
        <taxon>Eukaryota</taxon>
        <taxon>Metazoa</taxon>
        <taxon>Chordata</taxon>
        <taxon>Craniata</taxon>
        <taxon>Vertebrata</taxon>
        <taxon>Cyclostomata</taxon>
        <taxon>Myxini</taxon>
        <taxon>Myxiniformes</taxon>
        <taxon>Myxinidae</taxon>
        <taxon>Eptatretinae</taxon>
        <taxon>Eptatretus</taxon>
    </lineage>
</organism>
<dbReference type="PANTHER" id="PTHR45752:SF4">
    <property type="entry name" value="LEUCINE-RICH REPEAT-CONTAINING PROTEIN 59"/>
    <property type="match status" value="1"/>
</dbReference>
<dbReference type="AlphaFoldDB" id="A0A8C4QZ62"/>
<keyword evidence="4" id="KW-0812">Transmembrane</keyword>
<evidence type="ECO:0000313" key="5">
    <source>
        <dbReference type="Ensembl" id="ENSEBUP00000022767.1"/>
    </source>
</evidence>
<keyword evidence="4" id="KW-1133">Transmembrane helix</keyword>
<dbReference type="SUPFAM" id="SSF52058">
    <property type="entry name" value="L domain-like"/>
    <property type="match status" value="1"/>
</dbReference>
<dbReference type="InterPro" id="IPR003591">
    <property type="entry name" value="Leu-rich_rpt_typical-subtyp"/>
</dbReference>